<evidence type="ECO:0000259" key="7">
    <source>
        <dbReference type="PROSITE" id="PS50026"/>
    </source>
</evidence>
<accession>A0A815DD69</accession>
<feature type="region of interest" description="Disordered" evidence="5">
    <location>
        <begin position="380"/>
        <end position="401"/>
    </location>
</feature>
<dbReference type="SUPFAM" id="SSF57196">
    <property type="entry name" value="EGF/Laminin"/>
    <property type="match status" value="1"/>
</dbReference>
<feature type="compositionally biased region" description="Polar residues" evidence="5">
    <location>
        <begin position="481"/>
        <end position="495"/>
    </location>
</feature>
<feature type="disulfide bond" evidence="4">
    <location>
        <begin position="3479"/>
        <end position="3488"/>
    </location>
</feature>
<feature type="region of interest" description="Disordered" evidence="5">
    <location>
        <begin position="1088"/>
        <end position="1108"/>
    </location>
</feature>
<feature type="region of interest" description="Disordered" evidence="5">
    <location>
        <begin position="428"/>
        <end position="495"/>
    </location>
</feature>
<dbReference type="CDD" id="cd00054">
    <property type="entry name" value="EGF_CA"/>
    <property type="match status" value="2"/>
</dbReference>
<keyword evidence="3 4" id="KW-1015">Disulfide bond</keyword>
<evidence type="ECO:0000313" key="8">
    <source>
        <dbReference type="EMBL" id="CAF1292084.1"/>
    </source>
</evidence>
<keyword evidence="6" id="KW-0472">Membrane</keyword>
<dbReference type="PROSITE" id="PS01186">
    <property type="entry name" value="EGF_2"/>
    <property type="match status" value="1"/>
</dbReference>
<feature type="compositionally biased region" description="Basic and acidic residues" evidence="5">
    <location>
        <begin position="782"/>
        <end position="792"/>
    </location>
</feature>
<dbReference type="InterPro" id="IPR001881">
    <property type="entry name" value="EGF-like_Ca-bd_dom"/>
</dbReference>
<evidence type="ECO:0000313" key="9">
    <source>
        <dbReference type="Proteomes" id="UP000663852"/>
    </source>
</evidence>
<dbReference type="EMBL" id="CAJNOJ010000209">
    <property type="protein sequence ID" value="CAF1292084.1"/>
    <property type="molecule type" value="Genomic_DNA"/>
</dbReference>
<keyword evidence="1 4" id="KW-0245">EGF-like domain</keyword>
<feature type="region of interest" description="Disordered" evidence="5">
    <location>
        <begin position="3006"/>
        <end position="3044"/>
    </location>
</feature>
<feature type="region of interest" description="Disordered" evidence="5">
    <location>
        <begin position="770"/>
        <end position="792"/>
    </location>
</feature>
<dbReference type="Gene3D" id="2.10.25.10">
    <property type="entry name" value="Laminin"/>
    <property type="match status" value="2"/>
</dbReference>
<keyword evidence="6" id="KW-0812">Transmembrane</keyword>
<feature type="compositionally biased region" description="Polar residues" evidence="5">
    <location>
        <begin position="3006"/>
        <end position="3036"/>
    </location>
</feature>
<sequence>MLSFGKYQTSQISSNITYVPRLYAQNFLAYSSIDDFLLFIEPKHQIHIYDAQHVQLILTISTVDVIIATSCTSLISESPHELFFIYANYSSTNIIALRVCQVRFDIDRRDFTQNYCIQPITLQYDQPNLRVYGFTIKRDHAGTNKSLVFISAEIGLIYSIFDTKTGILLSEPLVLNETLNEGSVVLSSSNSIYYASKQEHLIYELRITNDFRLTYGNVTKGKAIKSPFGLIADECHHLYIATRSMILIMYTQESATIRSVFSKASDLPITLERINATTYVYATINKNAKKTQPYWMFNFLYFTEPEKNLPPTRHPVINMDETPVVDITAIDSVYLPTLWPLSYSLLSMTNMTRVYTQFFSTPRKPFGLFRKRRLKAVELNSTTDQGNASMQISDDDESQSDSFHLIDHEDGLENDELLRPDYNDFDGASLNYENGTETRLPQDTYSDSNFSPGLRYNGSLANPNGISSDSDTKSRSHQSRLPHTNASTNSDINKSSSFRDDELLLDYLLNHSISDLASLNNTDNILESIPSTDDLKIYFKHRANLTEDQRIQIEAYLVQRISSDPYLASKYITSTIDPAIPPVNDNYLLPKDEPAKEYSQDMLSYILDRFNQTKAVEENLFSYDELQTYLEGNRDFTLEKQGYIKAFLATQNLPDQKQLFEDSTLAGLPTTTLPSDNELNEDVQLEELLKKIPQSDSEYYNLSTDSEEILISKDDLRSYIYGEGMLSKEQQTQFQAYVATQNSSDQYLLTKYITTATIATTTIALSSEIEEVPENQLPSKDFTSKDENDDQRPKEEIFIDFEQNNRTNDTDDGWFNANDLQGYLEGHANLSDAQQIQIERYLAKQPSLDRSLFTKHSTTTTTSILLTTTFVSSDNTDPDNVEEENPDEKPSVDDILEKIPEADTEHFNITVGSEQVLIAKNDLRLFFEGVGNLPKDQQKQVEAYLALQSLTERRKSTEYLPATAPDDISSTVRTNSDFVTERQDHEPLIDAELLPLLLEHFNDSVEARTSSITIDDLRSYLQGKGNLSEFQQEIIKEYLSKELSEIQSSPSVDSTSTVPLSTTMVVQESLDDSNEHKDNELEDLLNRISSTDSHSGNSSSSTEEISISKDELRSYLQGRKNLSKAQETQIENYISKLPLPDQTLFSNYLTTTTPQSSTTSTSVLDINSILQPQTNLSSTHHTDSKLLSTILQHLNHTLNTSFTINDLQSYIQGHTNLSTDQQHKIKEYLAEHSSPLQNIISQYLQTTTTSQPSSTVTPLNIDDDEKLDEFLAKIPLSDPEQVAISREDLRLYLQGRSNLSKDQEAQIEMYLAKETTVDETKSSQYVTTSSPSASEGEDVEAIVDGLEKGKYSNEVVAAIVEHLNRSSDAEKKIPFNILDLQSYLQGDKNLSLAQEEQIKEYLDNNRSPLQNIVSQYTKDLTDSSTIAPITSDAEIEDFLENIVDISSNVFNISTDSESRTISKDDLRSYLKGHGNLSKAQEAQIQTYLHELSATNSALFSKYFTSTQKPQKIPQERNQSSTIDTDDDIDSEISLPSGSESSSSQYSTTTRVSPARAPVDDHNEEEKFKDFLRKIPQTDSNYYNIFSGPGGQLFSKDDLLSFLEGRSNLSKEQQAQIQAYLIKESPADQETFVKFLTSTTKQPTTTTFSSKDVEDMDKVEEIPASILEKLNHIIATENSSFTLDDIHTYLQKRGNLSAVQQSQIEDFLAKQPTSINKLLLSKHFTTTQPSSTIYSSEEGITLDDLLKRIPSAGSDYFNITTGSEQVLIAKDDLQSYLEGEKNLSDIQQAQIDAYLTQRLSANRNLFSKKLTTMSTLESSSTSNPNVYQQYIHAQNQTTGLENMPFTADELNAYIQGRRNTSLVQQKQIEDHLAKQTASTSTPVSRSSIGVLVSTEAPLSDDKQREEEVKLQDLINRLPEIDPHSVNYSNDSEQVPISKDDIRTYLQGRENLSKAQEAHIEAYLAKHSSSAQNILSKYLTTSTSKPRIPVTAGINIGEFFQRGTNKSLTDLIQNEEYSQKNLLMLFEKNYNQTNSTEGKSFSVEDLRSYVQGQANISAEKQAQIQIYLAEQLHSNQHMFSQYSTTDISPGSSSTLDDAKLQELLDKIQVGDSLYFNRTGDQEKSISKDDLRSYLQGRKNLSKAQETQIENYISKLPLSDQTLFSNYLTTTTPQSSTTSTSILDINSILQPQTNLFPTHHTDSKLLSTILQHLNHTLNTSFTINDLQSYIQGHTNLSTDQQHKIKEYLAEHSSPLQNIISQYLQTTTTSQPSSTVTPLNIDDDEKLDEFLAKIPLSDPEQVAISREDLRLYLQGRSNLSKDQEAQIEMYLAKETTVDETKSSQYVTTSSPSASEGEDVEAIVDGLEKGKYSNEVVAAIVEHLNRSSDAERKHTFTGDDLQSFLEGHRNFSASKLDEIKEYLANQSSAIQNISSHYSKGHLDPRLDGYTNGGDRTLNDLLERLSSIDAYRLNSSTDAERLAVTREELRSYLQGRGNLSKAQESEIKAYIAKQSPQDQELFSKSMTSTETPSTTLVTVVEKSTQSHKGKKGGSSKKLQTTTVDYNKPTTAFEESLFFFDDLRAYLQGRRNLSPAKIAQIQAYLAKQAAANQSISLLFSITTRPTTAVTSRTGKSSDEQLTEDDELKALLKKIPLVDSKFYNVSTGLEEALIAKDDLQSYLEGKRNLSATEEAQFQMYLSKQPLSDQTMFSNYLRKTKVPDELSTPGMDGKLVTNNGNEDHTQQLLPLDLEYLNRTIGSDGILFTLDDLQLYLQRRGNLTPAQIAQIRAYLAAQRASNRSIFSNDTKPSHDTSRLDEVNLEQFLKNLWAYLNNTNISSDVDKALFSIDNIRAYLQGRLNLSKSDETKMQSFLNKYSTLSKNTLNATNTTLSPSEHPHLWSSFFRFSDYSSTKSSKSLSDIDKTTTTTSTTTTTGTSLSQERNSILSTTSKTFSGTTDSSQFTDAFQSLYELTSARKTGTFITSDVPRQTLTITQSDISSSRHDQQYFKSTLASMLSPSTQKPTSQKESNYDTSRTSQVYSRSSHSDQMETSTTTFSTSSFFYSTQSVVADRTPPHLIPTSSQRESSKPYSYYPSPPTPFSWLTDRYRHGLTSDRSAFDSTSTLFPSFDARRTASTYTPPNFDLQQGFTTTNRRFRSRKQKIIRWQTQSTPSTTMSPILTTTVTISPDESTKTSNHLSTTVTPTSLWYAQLDPFNQQQTIIVKPPSNRNDPNTFLSNELLNELFHNISTSSNSSVDKSVYFDLIDHPSSSWNLSVQSNDSFILDIALPLSNSTSQTNLTFTTIEAERFSTNILGKSVHFQIDRVQAKQFSLTMNNTDNETESNRRIQHLSDVTIGHVTSEQFHLTLRQTDNIKLHVQQVDTATAELQLDDNFCSNKSSLAINLNLSKNGTIRYGNRTPIHIGPVFTRVHMPQQSCDRDQPLALFFDICERDNPCSNGGTCIALMPDFNDTSYSSIKIGQIGYKCNCPLHTTGDHCEVFQYPLGYCFNGGTLLQIYDRFNKSVEKCLCAADFYGTFCEQYVDNCVGVTCSNHGICIDDIESHKCSCFDGFYGAACERKRIQTVILQAATRSFGIIAILLISAIACLVVASDIHTYIMRKQQRKLLLEKAPRVTSEILENSVLLLGFGDAPIEMNDLTNIRIMRRGKRLKHRPAKRRARIRKTNGKLPIAKRQLISKASTEPELIAIRPAENNV</sequence>
<dbReference type="PROSITE" id="PS00022">
    <property type="entry name" value="EGF_1"/>
    <property type="match status" value="3"/>
</dbReference>
<name>A0A815DD69_ADIRI</name>
<dbReference type="PANTHER" id="PTHR24049">
    <property type="entry name" value="CRUMBS FAMILY MEMBER"/>
    <property type="match status" value="1"/>
</dbReference>
<dbReference type="InterPro" id="IPR051022">
    <property type="entry name" value="Notch_Cell-Fate_Det"/>
</dbReference>
<keyword evidence="2" id="KW-0677">Repeat</keyword>
<comment type="caution">
    <text evidence="4">Lacks conserved residue(s) required for the propagation of feature annotation.</text>
</comment>
<dbReference type="SMART" id="SM00181">
    <property type="entry name" value="EGF"/>
    <property type="match status" value="2"/>
</dbReference>
<feature type="compositionally biased region" description="Low complexity" evidence="5">
    <location>
        <begin position="1089"/>
        <end position="1105"/>
    </location>
</feature>
<feature type="domain" description="EGF-like" evidence="7">
    <location>
        <begin position="3532"/>
        <end position="3568"/>
    </location>
</feature>
<protein>
    <recommendedName>
        <fullName evidence="7">EGF-like domain-containing protein</fullName>
    </recommendedName>
</protein>
<feature type="compositionally biased region" description="Low complexity" evidence="5">
    <location>
        <begin position="2905"/>
        <end position="2932"/>
    </location>
</feature>
<feature type="compositionally biased region" description="Acidic residues" evidence="5">
    <location>
        <begin position="876"/>
        <end position="886"/>
    </location>
</feature>
<evidence type="ECO:0000256" key="2">
    <source>
        <dbReference type="ARBA" id="ARBA00022737"/>
    </source>
</evidence>
<feature type="compositionally biased region" description="Low complexity" evidence="5">
    <location>
        <begin position="1531"/>
        <end position="1552"/>
    </location>
</feature>
<proteinExistence type="predicted"/>
<dbReference type="Proteomes" id="UP000663852">
    <property type="component" value="Unassembled WGS sequence"/>
</dbReference>
<evidence type="ECO:0000256" key="4">
    <source>
        <dbReference type="PROSITE-ProRule" id="PRU00076"/>
    </source>
</evidence>
<feature type="compositionally biased region" description="Polar residues" evidence="5">
    <location>
        <begin position="459"/>
        <end position="469"/>
    </location>
</feature>
<dbReference type="OrthoDB" id="10266706at2759"/>
<feature type="region of interest" description="Disordered" evidence="5">
    <location>
        <begin position="1506"/>
        <end position="1564"/>
    </location>
</feature>
<feature type="compositionally biased region" description="Polar residues" evidence="5">
    <location>
        <begin position="380"/>
        <end position="392"/>
    </location>
</feature>
<dbReference type="SMART" id="SM00179">
    <property type="entry name" value="EGF_CA"/>
    <property type="match status" value="1"/>
</dbReference>
<evidence type="ECO:0000256" key="6">
    <source>
        <dbReference type="SAM" id="Phobius"/>
    </source>
</evidence>
<feature type="region of interest" description="Disordered" evidence="5">
    <location>
        <begin position="2905"/>
        <end position="2934"/>
    </location>
</feature>
<organism evidence="8 9">
    <name type="scientific">Adineta ricciae</name>
    <name type="common">Rotifer</name>
    <dbReference type="NCBI Taxonomy" id="249248"/>
    <lineage>
        <taxon>Eukaryota</taxon>
        <taxon>Metazoa</taxon>
        <taxon>Spiralia</taxon>
        <taxon>Gnathifera</taxon>
        <taxon>Rotifera</taxon>
        <taxon>Eurotatoria</taxon>
        <taxon>Bdelloidea</taxon>
        <taxon>Adinetida</taxon>
        <taxon>Adinetidae</taxon>
        <taxon>Adineta</taxon>
    </lineage>
</organism>
<gene>
    <name evidence="8" type="ORF">EDS130_LOCUS30142</name>
</gene>
<evidence type="ECO:0000256" key="1">
    <source>
        <dbReference type="ARBA" id="ARBA00022536"/>
    </source>
</evidence>
<dbReference type="GO" id="GO:0005509">
    <property type="term" value="F:calcium ion binding"/>
    <property type="evidence" value="ECO:0007669"/>
    <property type="project" value="InterPro"/>
</dbReference>
<feature type="disulfide bond" evidence="4">
    <location>
        <begin position="3558"/>
        <end position="3567"/>
    </location>
</feature>
<feature type="compositionally biased region" description="Polar residues" evidence="5">
    <location>
        <begin position="431"/>
        <end position="451"/>
    </location>
</feature>
<evidence type="ECO:0000256" key="5">
    <source>
        <dbReference type="SAM" id="MobiDB-lite"/>
    </source>
</evidence>
<reference evidence="8" key="1">
    <citation type="submission" date="2021-02" db="EMBL/GenBank/DDBJ databases">
        <authorList>
            <person name="Nowell W R."/>
        </authorList>
    </citation>
    <scope>NUCLEOTIDE SEQUENCE</scope>
</reference>
<dbReference type="InterPro" id="IPR000742">
    <property type="entry name" value="EGF"/>
</dbReference>
<feature type="region of interest" description="Disordered" evidence="5">
    <location>
        <begin position="871"/>
        <end position="891"/>
    </location>
</feature>
<keyword evidence="6" id="KW-1133">Transmembrane helix</keyword>
<feature type="domain" description="EGF-like" evidence="7">
    <location>
        <begin position="3437"/>
        <end position="3489"/>
    </location>
</feature>
<dbReference type="PROSITE" id="PS50026">
    <property type="entry name" value="EGF_3"/>
    <property type="match status" value="2"/>
</dbReference>
<feature type="transmembrane region" description="Helical" evidence="6">
    <location>
        <begin position="3584"/>
        <end position="3608"/>
    </location>
</feature>
<feature type="region of interest" description="Disordered" evidence="5">
    <location>
        <begin position="3066"/>
        <end position="3085"/>
    </location>
</feature>
<evidence type="ECO:0000256" key="3">
    <source>
        <dbReference type="ARBA" id="ARBA00023157"/>
    </source>
</evidence>
<comment type="caution">
    <text evidence="8">The sequence shown here is derived from an EMBL/GenBank/DDBJ whole genome shotgun (WGS) entry which is preliminary data.</text>
</comment>